<protein>
    <submittedName>
        <fullName evidence="2">Uncharacterized protein</fullName>
    </submittedName>
</protein>
<keyword evidence="1" id="KW-0472">Membrane</keyword>
<comment type="caution">
    <text evidence="2">The sequence shown here is derived from an EMBL/GenBank/DDBJ whole genome shotgun (WGS) entry which is preliminary data.</text>
</comment>
<evidence type="ECO:0000313" key="2">
    <source>
        <dbReference type="EMBL" id="OAN28431.1"/>
    </source>
</evidence>
<dbReference type="RefSeq" id="WP_064308183.1">
    <property type="nucleotide sequence ID" value="NZ_LWCR01000022.1"/>
</dbReference>
<sequence>MPKFFTLTNTICLLVGGFVVGTVIYVNTTTIHFGSDAPTAPADAGAPAVQARSGNPLLKATQADVAEWFPGTCFAEIYMQDPSYNGGLVEGCIEKTAQEIKAQTGVALGASDFRTPEVISHFKSVYGAENPWRI</sequence>
<proteinExistence type="predicted"/>
<evidence type="ECO:0000256" key="1">
    <source>
        <dbReference type="SAM" id="Phobius"/>
    </source>
</evidence>
<organism evidence="2 3">
    <name type="scientific">Pseudomonas oryzihabitans</name>
    <dbReference type="NCBI Taxonomy" id="47885"/>
    <lineage>
        <taxon>Bacteria</taxon>
        <taxon>Pseudomonadati</taxon>
        <taxon>Pseudomonadota</taxon>
        <taxon>Gammaproteobacteria</taxon>
        <taxon>Pseudomonadales</taxon>
        <taxon>Pseudomonadaceae</taxon>
        <taxon>Pseudomonas</taxon>
    </lineage>
</organism>
<accession>A0A178LEE2</accession>
<dbReference type="AlphaFoldDB" id="A0A178LEE2"/>
<dbReference type="Proteomes" id="UP000078356">
    <property type="component" value="Unassembled WGS sequence"/>
</dbReference>
<reference evidence="2 3" key="1">
    <citation type="submission" date="2016-04" db="EMBL/GenBank/DDBJ databases">
        <title>Draft Genome Sequences of Staphylococcus capitis Strain H36, S. capitis Strain H65, S. cohnii Strain H62, S. hominis Strain H69, Mycobacterium iranicum Strain H39, Plantibacter sp. Strain H53, Pseudomonas oryzihabitans Strain H72, and Microbacterium sp. Strain H83, isolated from residential settings.</title>
        <authorList>
            <person name="Lymperopoulou D."/>
            <person name="Adams R.I."/>
            <person name="Lindow S."/>
            <person name="Coil D.A."/>
            <person name="Jospin G."/>
            <person name="Eisen J.A."/>
        </authorList>
    </citation>
    <scope>NUCLEOTIDE SEQUENCE [LARGE SCALE GENOMIC DNA]</scope>
    <source>
        <strain evidence="2 3">H72</strain>
    </source>
</reference>
<evidence type="ECO:0000313" key="3">
    <source>
        <dbReference type="Proteomes" id="UP000078356"/>
    </source>
</evidence>
<name>A0A178LEE2_9PSED</name>
<keyword evidence="1" id="KW-0812">Transmembrane</keyword>
<dbReference type="OrthoDB" id="6926192at2"/>
<gene>
    <name evidence="2" type="ORF">A4V15_20495</name>
</gene>
<feature type="transmembrane region" description="Helical" evidence="1">
    <location>
        <begin position="6"/>
        <end position="26"/>
    </location>
</feature>
<keyword evidence="1" id="KW-1133">Transmembrane helix</keyword>
<dbReference type="EMBL" id="LWCR01000022">
    <property type="protein sequence ID" value="OAN28431.1"/>
    <property type="molecule type" value="Genomic_DNA"/>
</dbReference>